<evidence type="ECO:0000256" key="3">
    <source>
        <dbReference type="ARBA" id="ARBA00023163"/>
    </source>
</evidence>
<gene>
    <name evidence="5" type="ORF">ACFFUU_02960</name>
</gene>
<dbReference type="PANTHER" id="PTHR46796:SF13">
    <property type="entry name" value="HTH-TYPE TRANSCRIPTIONAL ACTIVATOR RHAS"/>
    <property type="match status" value="1"/>
</dbReference>
<dbReference type="InterPro" id="IPR018060">
    <property type="entry name" value="HTH_AraC"/>
</dbReference>
<feature type="domain" description="HTH araC/xylS-type" evidence="4">
    <location>
        <begin position="163"/>
        <end position="263"/>
    </location>
</feature>
<dbReference type="SMART" id="SM00342">
    <property type="entry name" value="HTH_ARAC"/>
    <property type="match status" value="1"/>
</dbReference>
<evidence type="ECO:0000259" key="4">
    <source>
        <dbReference type="PROSITE" id="PS01124"/>
    </source>
</evidence>
<proteinExistence type="predicted"/>
<dbReference type="Gene3D" id="1.10.10.60">
    <property type="entry name" value="Homeodomain-like"/>
    <property type="match status" value="1"/>
</dbReference>
<comment type="caution">
    <text evidence="5">The sequence shown here is derived from an EMBL/GenBank/DDBJ whole genome shotgun (WGS) entry which is preliminary data.</text>
</comment>
<dbReference type="EMBL" id="JBHMFB010000007">
    <property type="protein sequence ID" value="MFB9088553.1"/>
    <property type="molecule type" value="Genomic_DNA"/>
</dbReference>
<sequence length="277" mass="32256">MKIKIYKPKSDILQNHIECFYSLQRNNNDEDITYFGFPSNTVYVTLCQNAKISIDENDVTIENHPNEEIKSILIIDNQKQGSTTYKGSTNEITIYFKPLGINFFLEESLSNFIINTISEFNPFEDYTSTINEVFKIKEDAAKIEFLENYLVSKYNDFKHSFLHEAIEKIANENTSKISIAALSERFEISRTTLHKQFLLHIGTNPSQFIKIERFRSAIKMFTKNASKEQLIDIAYLADYFDQSHMAKDFKSLTGYSPKVFFSKLSLIENNQINWIFS</sequence>
<keyword evidence="6" id="KW-1185">Reference proteome</keyword>
<evidence type="ECO:0000256" key="1">
    <source>
        <dbReference type="ARBA" id="ARBA00023015"/>
    </source>
</evidence>
<dbReference type="RefSeq" id="WP_290285731.1">
    <property type="nucleotide sequence ID" value="NZ_JAUFQN010000019.1"/>
</dbReference>
<keyword evidence="2" id="KW-0238">DNA-binding</keyword>
<name>A0ABV5GBQ4_9FLAO</name>
<keyword evidence="3" id="KW-0804">Transcription</keyword>
<keyword evidence="1" id="KW-0805">Transcription regulation</keyword>
<dbReference type="PROSITE" id="PS01124">
    <property type="entry name" value="HTH_ARAC_FAMILY_2"/>
    <property type="match status" value="1"/>
</dbReference>
<evidence type="ECO:0000313" key="5">
    <source>
        <dbReference type="EMBL" id="MFB9088553.1"/>
    </source>
</evidence>
<reference evidence="5 6" key="1">
    <citation type="submission" date="2024-09" db="EMBL/GenBank/DDBJ databases">
        <authorList>
            <person name="Sun Q."/>
            <person name="Mori K."/>
        </authorList>
    </citation>
    <scope>NUCLEOTIDE SEQUENCE [LARGE SCALE GENOMIC DNA]</scope>
    <source>
        <strain evidence="5 6">CECT 8460</strain>
    </source>
</reference>
<organism evidence="5 6">
    <name type="scientific">Flavobacterium paronense</name>
    <dbReference type="NCBI Taxonomy" id="1392775"/>
    <lineage>
        <taxon>Bacteria</taxon>
        <taxon>Pseudomonadati</taxon>
        <taxon>Bacteroidota</taxon>
        <taxon>Flavobacteriia</taxon>
        <taxon>Flavobacteriales</taxon>
        <taxon>Flavobacteriaceae</taxon>
        <taxon>Flavobacterium</taxon>
    </lineage>
</organism>
<protein>
    <submittedName>
        <fullName evidence="5">Helix-turn-helix domain-containing protein</fullName>
    </submittedName>
</protein>
<accession>A0ABV5GBQ4</accession>
<evidence type="ECO:0000313" key="6">
    <source>
        <dbReference type="Proteomes" id="UP001589576"/>
    </source>
</evidence>
<dbReference type="Proteomes" id="UP001589576">
    <property type="component" value="Unassembled WGS sequence"/>
</dbReference>
<evidence type="ECO:0000256" key="2">
    <source>
        <dbReference type="ARBA" id="ARBA00023125"/>
    </source>
</evidence>
<dbReference type="Pfam" id="PF12833">
    <property type="entry name" value="HTH_18"/>
    <property type="match status" value="1"/>
</dbReference>
<dbReference type="PANTHER" id="PTHR46796">
    <property type="entry name" value="HTH-TYPE TRANSCRIPTIONAL ACTIVATOR RHAS-RELATED"/>
    <property type="match status" value="1"/>
</dbReference>
<dbReference type="InterPro" id="IPR050204">
    <property type="entry name" value="AraC_XylS_family_regulators"/>
</dbReference>